<dbReference type="Gene3D" id="1.20.1530.20">
    <property type="match status" value="1"/>
</dbReference>
<dbReference type="InterPro" id="IPR004706">
    <property type="entry name" value="Arsenical-R_Acr3"/>
</dbReference>
<dbReference type="GO" id="GO:0005886">
    <property type="term" value="C:plasma membrane"/>
    <property type="evidence" value="ECO:0007669"/>
    <property type="project" value="UniProtKB-SubCell"/>
</dbReference>
<evidence type="ECO:0000256" key="4">
    <source>
        <dbReference type="ARBA" id="ARBA00022475"/>
    </source>
</evidence>
<proteinExistence type="inferred from homology"/>
<evidence type="ECO:0000256" key="3">
    <source>
        <dbReference type="ARBA" id="ARBA00022448"/>
    </source>
</evidence>
<protein>
    <submittedName>
        <fullName evidence="9">Arsenic resistance protein</fullName>
    </submittedName>
</protein>
<evidence type="ECO:0000313" key="10">
    <source>
        <dbReference type="Proteomes" id="UP000215145"/>
    </source>
</evidence>
<feature type="transmembrane region" description="Helical" evidence="8">
    <location>
        <begin position="168"/>
        <end position="187"/>
    </location>
</feature>
<sequence>MLFTREKLEHYQIQLYVAALLVGAGVGLLWPEQGPTLENSISIVLALMLYGMFTQIPFLQLRRIMDNKRFVAALLLVNFVAVPMLVWLLTRFLPEHPPVLLGVYLVLLAPCIDYVIVFTQLGKGDEKLMLAATPLLFIAQLLLLPLYLWMLVGAEAAQVVEAGPFVEAFLVLIAVPLVLAVFTQLWAKYRRSGEQLWNAAAWLPVPFMAVALFVIMASQIGKAADHLDAIAPVIPVYVAFMILSPALAYAASRLFRLEAGASRALAFSAGTRNSLVVLPLAFALPEEAAVIAAAAIVMQTIVELAGELVYIRVLPRLFKGHGRSHH</sequence>
<feature type="transmembrane region" description="Helical" evidence="8">
    <location>
        <begin position="128"/>
        <end position="148"/>
    </location>
</feature>
<evidence type="ECO:0000256" key="7">
    <source>
        <dbReference type="ARBA" id="ARBA00023136"/>
    </source>
</evidence>
<comment type="similarity">
    <text evidence="2">Belongs to the arsenical resistance-3 (ACR3) (TC 2.A.59) family.</text>
</comment>
<feature type="transmembrane region" description="Helical" evidence="8">
    <location>
        <begin position="42"/>
        <end position="59"/>
    </location>
</feature>
<evidence type="ECO:0000256" key="6">
    <source>
        <dbReference type="ARBA" id="ARBA00022989"/>
    </source>
</evidence>
<dbReference type="PANTHER" id="PTHR43057">
    <property type="entry name" value="ARSENITE EFFLUX TRANSPORTER"/>
    <property type="match status" value="1"/>
</dbReference>
<keyword evidence="10" id="KW-1185">Reference proteome</keyword>
<feature type="transmembrane region" description="Helical" evidence="8">
    <location>
        <begin position="229"/>
        <end position="252"/>
    </location>
</feature>
<evidence type="ECO:0000256" key="2">
    <source>
        <dbReference type="ARBA" id="ARBA00010110"/>
    </source>
</evidence>
<dbReference type="GO" id="GO:0015297">
    <property type="term" value="F:antiporter activity"/>
    <property type="evidence" value="ECO:0007669"/>
    <property type="project" value="InterPro"/>
</dbReference>
<feature type="transmembrane region" description="Helical" evidence="8">
    <location>
        <begin position="12"/>
        <end position="30"/>
    </location>
</feature>
<dbReference type="GO" id="GO:0015104">
    <property type="term" value="F:antimonite transmembrane transporter activity"/>
    <property type="evidence" value="ECO:0007669"/>
    <property type="project" value="TreeGrafter"/>
</dbReference>
<keyword evidence="5 8" id="KW-0812">Transmembrane</keyword>
<dbReference type="InterPro" id="IPR002657">
    <property type="entry name" value="BilAc:Na_symport/Acr3"/>
</dbReference>
<evidence type="ECO:0000256" key="5">
    <source>
        <dbReference type="ARBA" id="ARBA00022692"/>
    </source>
</evidence>
<dbReference type="EMBL" id="NMUQ01000002">
    <property type="protein sequence ID" value="OXM14057.1"/>
    <property type="molecule type" value="Genomic_DNA"/>
</dbReference>
<dbReference type="OrthoDB" id="3254016at2"/>
<name>A0A229NW02_9BACL</name>
<reference evidence="9 10" key="1">
    <citation type="submission" date="2017-07" db="EMBL/GenBank/DDBJ databases">
        <title>Paenibacillus herberti R33 genome sequencing and assembly.</title>
        <authorList>
            <person name="Su W."/>
        </authorList>
    </citation>
    <scope>NUCLEOTIDE SEQUENCE [LARGE SCALE GENOMIC DNA]</scope>
    <source>
        <strain evidence="9 10">R33</strain>
    </source>
</reference>
<accession>A0A229NW02</accession>
<dbReference type="AlphaFoldDB" id="A0A229NW02"/>
<comment type="caution">
    <text evidence="9">The sequence shown here is derived from an EMBL/GenBank/DDBJ whole genome shotgun (WGS) entry which is preliminary data.</text>
</comment>
<dbReference type="PANTHER" id="PTHR43057:SF1">
    <property type="entry name" value="ARSENICAL-RESISTANCE PROTEIN 3"/>
    <property type="match status" value="1"/>
</dbReference>
<evidence type="ECO:0000256" key="8">
    <source>
        <dbReference type="SAM" id="Phobius"/>
    </source>
</evidence>
<dbReference type="GO" id="GO:0015105">
    <property type="term" value="F:arsenite transmembrane transporter activity"/>
    <property type="evidence" value="ECO:0007669"/>
    <property type="project" value="TreeGrafter"/>
</dbReference>
<keyword evidence="3" id="KW-0813">Transport</keyword>
<organism evidence="9 10">
    <name type="scientific">Paenibacillus herberti</name>
    <dbReference type="NCBI Taxonomy" id="1619309"/>
    <lineage>
        <taxon>Bacteria</taxon>
        <taxon>Bacillati</taxon>
        <taxon>Bacillota</taxon>
        <taxon>Bacilli</taxon>
        <taxon>Bacillales</taxon>
        <taxon>Paenibacillaceae</taxon>
        <taxon>Paenibacillus</taxon>
    </lineage>
</organism>
<evidence type="ECO:0000313" key="9">
    <source>
        <dbReference type="EMBL" id="OXM14057.1"/>
    </source>
</evidence>
<evidence type="ECO:0000256" key="1">
    <source>
        <dbReference type="ARBA" id="ARBA00004651"/>
    </source>
</evidence>
<comment type="subcellular location">
    <subcellularLocation>
        <location evidence="1">Cell membrane</location>
        <topology evidence="1">Multi-pass membrane protein</topology>
    </subcellularLocation>
</comment>
<feature type="transmembrane region" description="Helical" evidence="8">
    <location>
        <begin position="199"/>
        <end position="217"/>
    </location>
</feature>
<feature type="transmembrane region" description="Helical" evidence="8">
    <location>
        <begin position="71"/>
        <end position="89"/>
    </location>
</feature>
<keyword evidence="7 8" id="KW-0472">Membrane</keyword>
<dbReference type="RefSeq" id="WP_089524880.1">
    <property type="nucleotide sequence ID" value="NZ_NMUQ01000002.1"/>
</dbReference>
<keyword evidence="4" id="KW-1003">Cell membrane</keyword>
<keyword evidence="6 8" id="KW-1133">Transmembrane helix</keyword>
<dbReference type="InterPro" id="IPR038770">
    <property type="entry name" value="Na+/solute_symporter_sf"/>
</dbReference>
<dbReference type="Pfam" id="PF01758">
    <property type="entry name" value="SBF"/>
    <property type="match status" value="1"/>
</dbReference>
<gene>
    <name evidence="9" type="ORF">CGZ75_13790</name>
</gene>
<feature type="transmembrane region" description="Helical" evidence="8">
    <location>
        <begin position="101"/>
        <end position="121"/>
    </location>
</feature>
<dbReference type="Proteomes" id="UP000215145">
    <property type="component" value="Unassembled WGS sequence"/>
</dbReference>